<keyword evidence="2 5" id="KW-0808">Transferase</keyword>
<dbReference type="InterPro" id="IPR029063">
    <property type="entry name" value="SAM-dependent_MTases_sf"/>
</dbReference>
<comment type="caution">
    <text evidence="5">The sequence shown here is derived from an EMBL/GenBank/DDBJ whole genome shotgun (WGS) entry which is preliminary data.</text>
</comment>
<keyword evidence="6" id="KW-1185">Reference proteome</keyword>
<dbReference type="PANTHER" id="PTHR43464">
    <property type="entry name" value="METHYLTRANSFERASE"/>
    <property type="match status" value="1"/>
</dbReference>
<evidence type="ECO:0000313" key="6">
    <source>
        <dbReference type="Proteomes" id="UP000318126"/>
    </source>
</evidence>
<dbReference type="OrthoDB" id="9804312at2"/>
<feature type="domain" description="Methyltransferase" evidence="4">
    <location>
        <begin position="29"/>
        <end position="112"/>
    </location>
</feature>
<dbReference type="Gene3D" id="3.40.50.150">
    <property type="entry name" value="Vaccinia Virus protein VP39"/>
    <property type="match status" value="1"/>
</dbReference>
<evidence type="ECO:0000256" key="1">
    <source>
        <dbReference type="ARBA" id="ARBA00022603"/>
    </source>
</evidence>
<dbReference type="Pfam" id="PF13649">
    <property type="entry name" value="Methyltransf_25"/>
    <property type="match status" value="1"/>
</dbReference>
<dbReference type="SUPFAM" id="SSF53335">
    <property type="entry name" value="S-adenosyl-L-methionine-dependent methyltransferases"/>
    <property type="match status" value="1"/>
</dbReference>
<keyword evidence="1 5" id="KW-0489">Methyltransferase</keyword>
<reference evidence="6" key="1">
    <citation type="submission" date="2019-07" db="EMBL/GenBank/DDBJ databases">
        <title>Shewanella sp. YLB-08 draft genomic sequence.</title>
        <authorList>
            <person name="Yu L."/>
        </authorList>
    </citation>
    <scope>NUCLEOTIDE SEQUENCE [LARGE SCALE GENOMIC DNA]</scope>
    <source>
        <strain evidence="6">JCM 20706</strain>
    </source>
</reference>
<keyword evidence="3" id="KW-0949">S-adenosyl-L-methionine</keyword>
<dbReference type="GO" id="GO:0032259">
    <property type="term" value="P:methylation"/>
    <property type="evidence" value="ECO:0007669"/>
    <property type="project" value="UniProtKB-KW"/>
</dbReference>
<evidence type="ECO:0000256" key="2">
    <source>
        <dbReference type="ARBA" id="ARBA00022679"/>
    </source>
</evidence>
<dbReference type="InterPro" id="IPR041698">
    <property type="entry name" value="Methyltransf_25"/>
</dbReference>
<accession>A0A553JKV9</accession>
<dbReference type="PANTHER" id="PTHR43464:SF19">
    <property type="entry name" value="UBIQUINONE BIOSYNTHESIS O-METHYLTRANSFERASE, MITOCHONDRIAL"/>
    <property type="match status" value="1"/>
</dbReference>
<evidence type="ECO:0000313" key="5">
    <source>
        <dbReference type="EMBL" id="TRY13095.1"/>
    </source>
</evidence>
<sequence>MEEKKLKAEAATLITEFAQFRHEEGSIKVLDLACGKGRNGLWFAERGHQVTFIDRSLAGLSNRPENHLYLQWDLEDGSATALPVAEYDLILVFNYLHRPLFPQIRAALKPGGLIFYETFIDKQAEIGRPKNPKFLLKQGELKSEFAHWDCLHYFEGKIVNHASVSQKAQLIARKPD</sequence>
<dbReference type="RefSeq" id="WP_144041502.1">
    <property type="nucleotide sequence ID" value="NZ_BMPL01000043.1"/>
</dbReference>
<gene>
    <name evidence="5" type="ORF">FN961_17660</name>
</gene>
<dbReference type="Proteomes" id="UP000318126">
    <property type="component" value="Unassembled WGS sequence"/>
</dbReference>
<dbReference type="GO" id="GO:0008168">
    <property type="term" value="F:methyltransferase activity"/>
    <property type="evidence" value="ECO:0007669"/>
    <property type="project" value="UniProtKB-KW"/>
</dbReference>
<protein>
    <submittedName>
        <fullName evidence="5">Class I SAM-dependent methyltransferase</fullName>
    </submittedName>
</protein>
<organism evidence="5 6">
    <name type="scientific">Shewanella hanedai</name>
    <name type="common">Alteromonas hanedai</name>
    <dbReference type="NCBI Taxonomy" id="25"/>
    <lineage>
        <taxon>Bacteria</taxon>
        <taxon>Pseudomonadati</taxon>
        <taxon>Pseudomonadota</taxon>
        <taxon>Gammaproteobacteria</taxon>
        <taxon>Alteromonadales</taxon>
        <taxon>Shewanellaceae</taxon>
        <taxon>Shewanella</taxon>
    </lineage>
</organism>
<evidence type="ECO:0000256" key="3">
    <source>
        <dbReference type="ARBA" id="ARBA00022691"/>
    </source>
</evidence>
<dbReference type="EMBL" id="VKGK01000023">
    <property type="protein sequence ID" value="TRY13095.1"/>
    <property type="molecule type" value="Genomic_DNA"/>
</dbReference>
<dbReference type="AlphaFoldDB" id="A0A553JKV9"/>
<dbReference type="CDD" id="cd02440">
    <property type="entry name" value="AdoMet_MTases"/>
    <property type="match status" value="1"/>
</dbReference>
<proteinExistence type="predicted"/>
<name>A0A553JKV9_SHEHA</name>
<evidence type="ECO:0000259" key="4">
    <source>
        <dbReference type="Pfam" id="PF13649"/>
    </source>
</evidence>